<comment type="caution">
    <text evidence="4">The sequence shown here is derived from an EMBL/GenBank/DDBJ whole genome shotgun (WGS) entry which is preliminary data.</text>
</comment>
<evidence type="ECO:0000256" key="1">
    <source>
        <dbReference type="SAM" id="Phobius"/>
    </source>
</evidence>
<keyword evidence="1" id="KW-1133">Transmembrane helix</keyword>
<reference evidence="5" key="1">
    <citation type="submission" date="2016-06" db="EMBL/GenBank/DDBJ databases">
        <title>Parallel loss of symbiosis genes in relatives of nitrogen-fixing non-legume Parasponia.</title>
        <authorList>
            <person name="Van Velzen R."/>
            <person name="Holmer R."/>
            <person name="Bu F."/>
            <person name="Rutten L."/>
            <person name="Van Zeijl A."/>
            <person name="Liu W."/>
            <person name="Santuari L."/>
            <person name="Cao Q."/>
            <person name="Sharma T."/>
            <person name="Shen D."/>
            <person name="Roswanjaya Y."/>
            <person name="Wardhani T."/>
            <person name="Kalhor M.S."/>
            <person name="Jansen J."/>
            <person name="Van den Hoogen J."/>
            <person name="Gungor B."/>
            <person name="Hartog M."/>
            <person name="Hontelez J."/>
            <person name="Verver J."/>
            <person name="Yang W.-C."/>
            <person name="Schijlen E."/>
            <person name="Repin R."/>
            <person name="Schilthuizen M."/>
            <person name="Schranz E."/>
            <person name="Heidstra R."/>
            <person name="Miyata K."/>
            <person name="Fedorova E."/>
            <person name="Kohlen W."/>
            <person name="Bisseling T."/>
            <person name="Smit S."/>
            <person name="Geurts R."/>
        </authorList>
    </citation>
    <scope>NUCLEOTIDE SEQUENCE [LARGE SCALE GENOMIC DNA]</scope>
    <source>
        <strain evidence="5">cv. WU1-14</strain>
    </source>
</reference>
<feature type="signal peptide" evidence="2">
    <location>
        <begin position="1"/>
        <end position="29"/>
    </location>
</feature>
<evidence type="ECO:0000313" key="4">
    <source>
        <dbReference type="EMBL" id="PON47203.1"/>
    </source>
</evidence>
<keyword evidence="1" id="KW-0812">Transmembrane</keyword>
<dbReference type="OrthoDB" id="585255at2759"/>
<dbReference type="AlphaFoldDB" id="A0A2P5BEJ5"/>
<proteinExistence type="predicted"/>
<dbReference type="PANTHER" id="PTHR31533">
    <property type="entry name" value="GPI-ANCHORED PROTEIN LLG1-RELATED-RELATED"/>
    <property type="match status" value="1"/>
</dbReference>
<gene>
    <name evidence="4" type="ORF">PanWU01x14_245840</name>
</gene>
<keyword evidence="5" id="KW-1185">Reference proteome</keyword>
<dbReference type="InterPro" id="IPR039307">
    <property type="entry name" value="LORELEI-like"/>
</dbReference>
<accession>A0A2P5BEJ5</accession>
<evidence type="ECO:0000256" key="2">
    <source>
        <dbReference type="SAM" id="SignalP"/>
    </source>
</evidence>
<feature type="transmembrane region" description="Helical" evidence="1">
    <location>
        <begin position="152"/>
        <end position="171"/>
    </location>
</feature>
<dbReference type="Pfam" id="PF26578">
    <property type="entry name" value="LLG1"/>
    <property type="match status" value="1"/>
</dbReference>
<dbReference type="Proteomes" id="UP000237105">
    <property type="component" value="Unassembled WGS sequence"/>
</dbReference>
<sequence>MKLDRSFSIMCSALVFGLLVMSFIASASSSTFISDTIFDFHASTTGRSLLQAKKGCPVNFEFLNYTVITSQCKGPHYPADRCCAAFKDFACPHADVLNDLTNDCASTMFSYINLYGRYPPGLFASECREGKQGLSCPAVPPSVSADVNASIAVAYPSALGLITASFLVLLLQLF</sequence>
<evidence type="ECO:0000313" key="5">
    <source>
        <dbReference type="Proteomes" id="UP000237105"/>
    </source>
</evidence>
<keyword evidence="1" id="KW-0472">Membrane</keyword>
<organism evidence="4 5">
    <name type="scientific">Parasponia andersonii</name>
    <name type="common">Sponia andersonii</name>
    <dbReference type="NCBI Taxonomy" id="3476"/>
    <lineage>
        <taxon>Eukaryota</taxon>
        <taxon>Viridiplantae</taxon>
        <taxon>Streptophyta</taxon>
        <taxon>Embryophyta</taxon>
        <taxon>Tracheophyta</taxon>
        <taxon>Spermatophyta</taxon>
        <taxon>Magnoliopsida</taxon>
        <taxon>eudicotyledons</taxon>
        <taxon>Gunneridae</taxon>
        <taxon>Pentapetalae</taxon>
        <taxon>rosids</taxon>
        <taxon>fabids</taxon>
        <taxon>Rosales</taxon>
        <taxon>Cannabaceae</taxon>
        <taxon>Parasponia</taxon>
    </lineage>
</organism>
<dbReference type="EMBL" id="JXTB01000298">
    <property type="protein sequence ID" value="PON47203.1"/>
    <property type="molecule type" value="Genomic_DNA"/>
</dbReference>
<feature type="domain" description="GPI-anchored protein LLG1-like" evidence="3">
    <location>
        <begin position="58"/>
        <end position="134"/>
    </location>
</feature>
<evidence type="ECO:0000259" key="3">
    <source>
        <dbReference type="Pfam" id="PF26578"/>
    </source>
</evidence>
<protein>
    <submittedName>
        <fullName evidence="4">GPI-anchored protein LORELEI</fullName>
    </submittedName>
</protein>
<dbReference type="PANTHER" id="PTHR31533:SF2">
    <property type="entry name" value="GPI-ANCHORED PROTEIN LLG1"/>
    <property type="match status" value="1"/>
</dbReference>
<dbReference type="STRING" id="3476.A0A2P5BEJ5"/>
<dbReference type="InterPro" id="IPR058888">
    <property type="entry name" value="LLG1-like"/>
</dbReference>
<keyword evidence="2" id="KW-0732">Signal</keyword>
<name>A0A2P5BEJ5_PARAD</name>
<feature type="chain" id="PRO_5015138411" evidence="2">
    <location>
        <begin position="30"/>
        <end position="174"/>
    </location>
</feature>